<proteinExistence type="predicted"/>
<dbReference type="Proteomes" id="UP000798662">
    <property type="component" value="Chromosome 3"/>
</dbReference>
<evidence type="ECO:0000313" key="2">
    <source>
        <dbReference type="Proteomes" id="UP000798662"/>
    </source>
</evidence>
<dbReference type="EMBL" id="CM020620">
    <property type="protein sequence ID" value="KAK1868222.1"/>
    <property type="molecule type" value="Genomic_DNA"/>
</dbReference>
<keyword evidence="2" id="KW-1185">Reference proteome</keyword>
<gene>
    <name evidence="1" type="ORF">I4F81_010715</name>
</gene>
<organism evidence="1 2">
    <name type="scientific">Pyropia yezoensis</name>
    <name type="common">Susabi-nori</name>
    <name type="synonym">Porphyra yezoensis</name>
    <dbReference type="NCBI Taxonomy" id="2788"/>
    <lineage>
        <taxon>Eukaryota</taxon>
        <taxon>Rhodophyta</taxon>
        <taxon>Bangiophyceae</taxon>
        <taxon>Bangiales</taxon>
        <taxon>Bangiaceae</taxon>
        <taxon>Pyropia</taxon>
    </lineage>
</organism>
<protein>
    <submittedName>
        <fullName evidence="1">Uncharacterized protein</fullName>
    </submittedName>
</protein>
<sequence length="117" mass="12730">MRRRQGRARVVGLSVPRQKVQVLRLEDLRREFRPHRLPPCHGEKGWAGARGRRRGPRRRRGWRGGGVGGRGGRRGSGGRSGTGAFGDGTGGASQPQARSGLAERGTNVQLIRPPQLP</sequence>
<name>A0ACC3CDF8_PYRYE</name>
<reference evidence="1" key="1">
    <citation type="submission" date="2019-11" db="EMBL/GenBank/DDBJ databases">
        <title>Nori genome reveals adaptations in red seaweeds to the harsh intertidal environment.</title>
        <authorList>
            <person name="Wang D."/>
            <person name="Mao Y."/>
        </authorList>
    </citation>
    <scope>NUCLEOTIDE SEQUENCE</scope>
    <source>
        <tissue evidence="1">Gametophyte</tissue>
    </source>
</reference>
<comment type="caution">
    <text evidence="1">The sequence shown here is derived from an EMBL/GenBank/DDBJ whole genome shotgun (WGS) entry which is preliminary data.</text>
</comment>
<evidence type="ECO:0000313" key="1">
    <source>
        <dbReference type="EMBL" id="KAK1868222.1"/>
    </source>
</evidence>
<accession>A0ACC3CDF8</accession>